<dbReference type="EMBL" id="CP019323">
    <property type="protein sequence ID" value="APX71650.1"/>
    <property type="molecule type" value="Genomic_DNA"/>
</dbReference>
<dbReference type="Proteomes" id="UP000187499">
    <property type="component" value="Chromosome"/>
</dbReference>
<evidence type="ECO:0000313" key="2">
    <source>
        <dbReference type="Proteomes" id="UP000187499"/>
    </source>
</evidence>
<sequence length="91" mass="11050">MNWLKGFAISSYIPDTWKIEFRSRYEAHAYYDSVIHYFDDRLGRITVSNNGWYIWTKIPKNKFEDAFNEFMAKQNISKDEYSIEFILVRGY</sequence>
<name>A0A1P8Q1B4_9LACO</name>
<accession>A0A1P8Q1B4</accession>
<dbReference type="AlphaFoldDB" id="A0A1P8Q1B4"/>
<keyword evidence="2" id="KW-1185">Reference proteome</keyword>
<proteinExistence type="predicted"/>
<reference evidence="2" key="1">
    <citation type="submission" date="2016-12" db="EMBL/GenBank/DDBJ databases">
        <authorList>
            <person name="Jung M.Y."/>
            <person name="Lee S.H."/>
        </authorList>
    </citation>
    <scope>NUCLEOTIDE SEQUENCE [LARGE SCALE GENOMIC DNA]</scope>
    <source>
        <strain evidence="2">WiKim39</strain>
    </source>
</reference>
<evidence type="ECO:0000313" key="1">
    <source>
        <dbReference type="EMBL" id="APX71650.1"/>
    </source>
</evidence>
<dbReference type="RefSeq" id="WP_076614154.1">
    <property type="nucleotide sequence ID" value="NZ_CP019323.1"/>
</dbReference>
<gene>
    <name evidence="1" type="ORF">BTM29_03350</name>
</gene>
<dbReference type="KEGG" id="lalw:BTM29_03350"/>
<protein>
    <submittedName>
        <fullName evidence="1">Uncharacterized protein</fullName>
    </submittedName>
</protein>
<organism evidence="1 2">
    <name type="scientific">Companilactobacillus allii</name>
    <dbReference type="NCBI Taxonomy" id="1847728"/>
    <lineage>
        <taxon>Bacteria</taxon>
        <taxon>Bacillati</taxon>
        <taxon>Bacillota</taxon>
        <taxon>Bacilli</taxon>
        <taxon>Lactobacillales</taxon>
        <taxon>Lactobacillaceae</taxon>
        <taxon>Companilactobacillus</taxon>
    </lineage>
</organism>